<sequence length="189" mass="20095">MANSALLVMDVQQTIVDMVDGGAGILPRLRDAVDAARAAGIPVVYVAIEVRKGWAAASPRSKAIAFAVRTGIFDEGGPGLEIHPDIAPREGDVVVTKRRGSAFSGSDLELVLQSRDIDHLVLAGIATSGVVLHTACHANDRDLGLTILKDACLDLDPETHRFLVETMFPQWADVVSVEDWIASGPVTAY</sequence>
<dbReference type="GO" id="GO:0016787">
    <property type="term" value="F:hydrolase activity"/>
    <property type="evidence" value="ECO:0007669"/>
    <property type="project" value="UniProtKB-KW"/>
</dbReference>
<accession>A0ABW7YSH8</accession>
<protein>
    <submittedName>
        <fullName evidence="3">Cysteine hydrolase family protein</fullName>
    </submittedName>
</protein>
<evidence type="ECO:0000313" key="4">
    <source>
        <dbReference type="Proteomes" id="UP001612741"/>
    </source>
</evidence>
<evidence type="ECO:0000259" key="2">
    <source>
        <dbReference type="Pfam" id="PF00857"/>
    </source>
</evidence>
<dbReference type="Pfam" id="PF00857">
    <property type="entry name" value="Isochorismatase"/>
    <property type="match status" value="1"/>
</dbReference>
<dbReference type="RefSeq" id="WP_397082044.1">
    <property type="nucleotide sequence ID" value="NZ_JBITGY010000004.1"/>
</dbReference>
<evidence type="ECO:0000313" key="3">
    <source>
        <dbReference type="EMBL" id="MFI6498808.1"/>
    </source>
</evidence>
<reference evidence="3 4" key="1">
    <citation type="submission" date="2024-10" db="EMBL/GenBank/DDBJ databases">
        <title>The Natural Products Discovery Center: Release of the First 8490 Sequenced Strains for Exploring Actinobacteria Biosynthetic Diversity.</title>
        <authorList>
            <person name="Kalkreuter E."/>
            <person name="Kautsar S.A."/>
            <person name="Yang D."/>
            <person name="Bader C.D."/>
            <person name="Teijaro C.N."/>
            <person name="Fluegel L."/>
            <person name="Davis C.M."/>
            <person name="Simpson J.R."/>
            <person name="Lauterbach L."/>
            <person name="Steele A.D."/>
            <person name="Gui C."/>
            <person name="Meng S."/>
            <person name="Li G."/>
            <person name="Viehrig K."/>
            <person name="Ye F."/>
            <person name="Su P."/>
            <person name="Kiefer A.F."/>
            <person name="Nichols A."/>
            <person name="Cepeda A.J."/>
            <person name="Yan W."/>
            <person name="Fan B."/>
            <person name="Jiang Y."/>
            <person name="Adhikari A."/>
            <person name="Zheng C.-J."/>
            <person name="Schuster L."/>
            <person name="Cowan T.M."/>
            <person name="Smanski M.J."/>
            <person name="Chevrette M.G."/>
            <person name="De Carvalho L.P.S."/>
            <person name="Shen B."/>
        </authorList>
    </citation>
    <scope>NUCLEOTIDE SEQUENCE [LARGE SCALE GENOMIC DNA]</scope>
    <source>
        <strain evidence="3 4">NPDC050545</strain>
    </source>
</reference>
<dbReference type="PANTHER" id="PTHR43540:SF1">
    <property type="entry name" value="ISOCHORISMATASE HYDROLASE"/>
    <property type="match status" value="1"/>
</dbReference>
<dbReference type="PANTHER" id="PTHR43540">
    <property type="entry name" value="PEROXYUREIDOACRYLATE/UREIDOACRYLATE AMIDOHYDROLASE-RELATED"/>
    <property type="match status" value="1"/>
</dbReference>
<organism evidence="3 4">
    <name type="scientific">Nonomuraea typhae</name>
    <dbReference type="NCBI Taxonomy" id="2603600"/>
    <lineage>
        <taxon>Bacteria</taxon>
        <taxon>Bacillati</taxon>
        <taxon>Actinomycetota</taxon>
        <taxon>Actinomycetes</taxon>
        <taxon>Streptosporangiales</taxon>
        <taxon>Streptosporangiaceae</taxon>
        <taxon>Nonomuraea</taxon>
    </lineage>
</organism>
<gene>
    <name evidence="3" type="ORF">ACIBG2_15570</name>
</gene>
<dbReference type="InterPro" id="IPR036380">
    <property type="entry name" value="Isochorismatase-like_sf"/>
</dbReference>
<dbReference type="SUPFAM" id="SSF52499">
    <property type="entry name" value="Isochorismatase-like hydrolases"/>
    <property type="match status" value="1"/>
</dbReference>
<keyword evidence="1 3" id="KW-0378">Hydrolase</keyword>
<dbReference type="Proteomes" id="UP001612741">
    <property type="component" value="Unassembled WGS sequence"/>
</dbReference>
<feature type="domain" description="Isochorismatase-like" evidence="2">
    <location>
        <begin position="4"/>
        <end position="179"/>
    </location>
</feature>
<comment type="caution">
    <text evidence="3">The sequence shown here is derived from an EMBL/GenBank/DDBJ whole genome shotgun (WGS) entry which is preliminary data.</text>
</comment>
<dbReference type="CDD" id="cd00431">
    <property type="entry name" value="cysteine_hydrolases"/>
    <property type="match status" value="1"/>
</dbReference>
<dbReference type="EMBL" id="JBITGY010000004">
    <property type="protein sequence ID" value="MFI6498808.1"/>
    <property type="molecule type" value="Genomic_DNA"/>
</dbReference>
<dbReference type="InterPro" id="IPR000868">
    <property type="entry name" value="Isochorismatase-like_dom"/>
</dbReference>
<dbReference type="InterPro" id="IPR050272">
    <property type="entry name" value="Isochorismatase-like_hydrls"/>
</dbReference>
<proteinExistence type="predicted"/>
<name>A0ABW7YSH8_9ACTN</name>
<keyword evidence="4" id="KW-1185">Reference proteome</keyword>
<dbReference type="Gene3D" id="3.40.50.850">
    <property type="entry name" value="Isochorismatase-like"/>
    <property type="match status" value="1"/>
</dbReference>
<evidence type="ECO:0000256" key="1">
    <source>
        <dbReference type="ARBA" id="ARBA00022801"/>
    </source>
</evidence>